<evidence type="ECO:0000259" key="1">
    <source>
        <dbReference type="Pfam" id="PF01498"/>
    </source>
</evidence>
<protein>
    <recommendedName>
        <fullName evidence="1">Transposase Tc1-like domain-containing protein</fullName>
    </recommendedName>
</protein>
<dbReference type="InterPro" id="IPR036388">
    <property type="entry name" value="WH-like_DNA-bd_sf"/>
</dbReference>
<keyword evidence="3" id="KW-1185">Reference proteome</keyword>
<dbReference type="GO" id="GO:0006313">
    <property type="term" value="P:DNA transposition"/>
    <property type="evidence" value="ECO:0007669"/>
    <property type="project" value="InterPro"/>
</dbReference>
<evidence type="ECO:0000313" key="2">
    <source>
        <dbReference type="Ensembl" id="ENSORLP00000040498.1"/>
    </source>
</evidence>
<dbReference type="GeneTree" id="ENSGT01150000286914"/>
<dbReference type="InterPro" id="IPR002492">
    <property type="entry name" value="Transposase_Tc1-like"/>
</dbReference>
<dbReference type="InterPro" id="IPR052338">
    <property type="entry name" value="Transposase_5"/>
</dbReference>
<accession>A0A3B3I9K8</accession>
<dbReference type="Ensembl" id="ENSORLT00000036797.1">
    <property type="protein sequence ID" value="ENSORLP00000040498.1"/>
    <property type="gene ID" value="ENSORLG00000025541.1"/>
</dbReference>
<dbReference type="GO" id="GO:0015074">
    <property type="term" value="P:DNA integration"/>
    <property type="evidence" value="ECO:0007669"/>
    <property type="project" value="InterPro"/>
</dbReference>
<reference evidence="2" key="3">
    <citation type="submission" date="2025-09" db="UniProtKB">
        <authorList>
            <consortium name="Ensembl"/>
        </authorList>
    </citation>
    <scope>IDENTIFICATION</scope>
    <source>
        <strain evidence="2">Hd-rR</strain>
    </source>
</reference>
<sequence>TVRICIKARRKQLSTEKRVAIITLRNEGQSVGKTGKTLKVSPCAVTKTIKCCKETGSHANHPRRGRPRVTSAVEYKSIQVTSLRNGRLTAAQIREQVNGTQSSSSRHISTTSVQRRLCETGIHGRISARKPLLKKGNKQKRLVWTKEHKEWTLDQWKSVLGSDESKLEIFGSNHRVFVRRRKGERMDSTCLVPAVKHGGGGVVVWGCFAGDTVGDLLQIEGILKHYGYHSILQRHAIPCGLGLVGPSFIFQQDNDPRHTSRLCKGYLTKKESDGVLHQMTWPPQSPKLNPIEMGLG</sequence>
<dbReference type="Proteomes" id="UP000001038">
    <property type="component" value="Chromosome 17"/>
</dbReference>
<dbReference type="STRING" id="8090.ENSORLP00000040498"/>
<evidence type="ECO:0000313" key="3">
    <source>
        <dbReference type="Proteomes" id="UP000001038"/>
    </source>
</evidence>
<dbReference type="SUPFAM" id="SSF46689">
    <property type="entry name" value="Homeodomain-like"/>
    <property type="match status" value="1"/>
</dbReference>
<feature type="domain" description="Transposase Tc1-like" evidence="1">
    <location>
        <begin position="98"/>
        <end position="149"/>
    </location>
</feature>
<dbReference type="Pfam" id="PF01498">
    <property type="entry name" value="HTH_Tnp_Tc3_2"/>
    <property type="match status" value="1"/>
</dbReference>
<reference evidence="2 3" key="1">
    <citation type="journal article" date="2007" name="Nature">
        <title>The medaka draft genome and insights into vertebrate genome evolution.</title>
        <authorList>
            <person name="Kasahara M."/>
            <person name="Naruse K."/>
            <person name="Sasaki S."/>
            <person name="Nakatani Y."/>
            <person name="Qu W."/>
            <person name="Ahsan B."/>
            <person name="Yamada T."/>
            <person name="Nagayasu Y."/>
            <person name="Doi K."/>
            <person name="Kasai Y."/>
            <person name="Jindo T."/>
            <person name="Kobayashi D."/>
            <person name="Shimada A."/>
            <person name="Toyoda A."/>
            <person name="Kuroki Y."/>
            <person name="Fujiyama A."/>
            <person name="Sasaki T."/>
            <person name="Shimizu A."/>
            <person name="Asakawa S."/>
            <person name="Shimizu N."/>
            <person name="Hashimoto S."/>
            <person name="Yang J."/>
            <person name="Lee Y."/>
            <person name="Matsushima K."/>
            <person name="Sugano S."/>
            <person name="Sakaizumi M."/>
            <person name="Narita T."/>
            <person name="Ohishi K."/>
            <person name="Haga S."/>
            <person name="Ohta F."/>
            <person name="Nomoto H."/>
            <person name="Nogata K."/>
            <person name="Morishita T."/>
            <person name="Endo T."/>
            <person name="Shin-I T."/>
            <person name="Takeda H."/>
            <person name="Morishita S."/>
            <person name="Kohara Y."/>
        </authorList>
    </citation>
    <scope>NUCLEOTIDE SEQUENCE [LARGE SCALE GENOMIC DNA]</scope>
    <source>
        <strain evidence="2 3">Hd-rR</strain>
    </source>
</reference>
<dbReference type="Gene3D" id="1.10.10.10">
    <property type="entry name" value="Winged helix-like DNA-binding domain superfamily/Winged helix DNA-binding domain"/>
    <property type="match status" value="1"/>
</dbReference>
<organism evidence="2 3">
    <name type="scientific">Oryzias latipes</name>
    <name type="common">Japanese rice fish</name>
    <name type="synonym">Japanese killifish</name>
    <dbReference type="NCBI Taxonomy" id="8090"/>
    <lineage>
        <taxon>Eukaryota</taxon>
        <taxon>Metazoa</taxon>
        <taxon>Chordata</taxon>
        <taxon>Craniata</taxon>
        <taxon>Vertebrata</taxon>
        <taxon>Euteleostomi</taxon>
        <taxon>Actinopterygii</taxon>
        <taxon>Neopterygii</taxon>
        <taxon>Teleostei</taxon>
        <taxon>Neoteleostei</taxon>
        <taxon>Acanthomorphata</taxon>
        <taxon>Ovalentaria</taxon>
        <taxon>Atherinomorphae</taxon>
        <taxon>Beloniformes</taxon>
        <taxon>Adrianichthyidae</taxon>
        <taxon>Oryziinae</taxon>
        <taxon>Oryzias</taxon>
    </lineage>
</organism>
<name>A0A3B3I9K8_ORYLA</name>
<dbReference type="PANTHER" id="PTHR23022">
    <property type="entry name" value="TRANSPOSABLE ELEMENT-RELATED"/>
    <property type="match status" value="1"/>
</dbReference>
<reference evidence="2" key="2">
    <citation type="submission" date="2025-08" db="UniProtKB">
        <authorList>
            <consortium name="Ensembl"/>
        </authorList>
    </citation>
    <scope>IDENTIFICATION</scope>
    <source>
        <strain evidence="2">Hd-rR</strain>
    </source>
</reference>
<dbReference type="AlphaFoldDB" id="A0A3B3I9K8"/>
<dbReference type="Gene3D" id="3.30.420.10">
    <property type="entry name" value="Ribonuclease H-like superfamily/Ribonuclease H"/>
    <property type="match status" value="1"/>
</dbReference>
<dbReference type="PANTHER" id="PTHR23022:SF135">
    <property type="entry name" value="SI:DKEY-77F5.3"/>
    <property type="match status" value="1"/>
</dbReference>
<dbReference type="InterPro" id="IPR009057">
    <property type="entry name" value="Homeodomain-like_sf"/>
</dbReference>
<dbReference type="GO" id="GO:0003677">
    <property type="term" value="F:DNA binding"/>
    <property type="evidence" value="ECO:0007669"/>
    <property type="project" value="InterPro"/>
</dbReference>
<dbReference type="InterPro" id="IPR036397">
    <property type="entry name" value="RNaseH_sf"/>
</dbReference>
<dbReference type="InParanoid" id="A0A3B3I9K8"/>
<proteinExistence type="predicted"/>